<dbReference type="Gene3D" id="1.10.1660.10">
    <property type="match status" value="1"/>
</dbReference>
<dbReference type="PANTHER" id="PTHR30204:SF58">
    <property type="entry name" value="HTH-TYPE TRANSCRIPTIONAL REGULATOR YFMP"/>
    <property type="match status" value="1"/>
</dbReference>
<evidence type="ECO:0000313" key="4">
    <source>
        <dbReference type="EMBL" id="OUZ37699.1"/>
    </source>
</evidence>
<evidence type="ECO:0000256" key="2">
    <source>
        <dbReference type="SAM" id="Coils"/>
    </source>
</evidence>
<dbReference type="InterPro" id="IPR000551">
    <property type="entry name" value="MerR-type_HTH_dom"/>
</dbReference>
<name>A0ABX3ZDB9_9BACL</name>
<dbReference type="SMART" id="SM00422">
    <property type="entry name" value="HTH_MERR"/>
    <property type="match status" value="1"/>
</dbReference>
<evidence type="ECO:0000256" key="1">
    <source>
        <dbReference type="ARBA" id="ARBA00023125"/>
    </source>
</evidence>
<evidence type="ECO:0000259" key="3">
    <source>
        <dbReference type="PROSITE" id="PS50937"/>
    </source>
</evidence>
<dbReference type="EMBL" id="NHNT01000014">
    <property type="protein sequence ID" value="OUZ37699.1"/>
    <property type="molecule type" value="Genomic_DNA"/>
</dbReference>
<protein>
    <submittedName>
        <fullName evidence="4">MerR family transcriptional regulator</fullName>
    </submittedName>
</protein>
<feature type="coiled-coil region" evidence="2">
    <location>
        <begin position="77"/>
        <end position="111"/>
    </location>
</feature>
<dbReference type="PANTHER" id="PTHR30204">
    <property type="entry name" value="REDOX-CYCLING DRUG-SENSING TRANSCRIPTIONAL ACTIVATOR SOXR"/>
    <property type="match status" value="1"/>
</dbReference>
<reference evidence="4 5" key="1">
    <citation type="journal article" date="2017" name="Int. J. Syst. Evol. Microbiol.">
        <title>Solibacillus kalamii sp. nov., isolated from a high-efficiency particulate arrestance filter system used in the International Space Station.</title>
        <authorList>
            <person name="Checinska Sielaff A."/>
            <person name="Kumar R.M."/>
            <person name="Pal D."/>
            <person name="Mayilraj S."/>
            <person name="Venkateswaran K."/>
        </authorList>
    </citation>
    <scope>NUCLEOTIDE SEQUENCE [LARGE SCALE GENOMIC DNA]</scope>
    <source>
        <strain evidence="4 5">ISSFR-015</strain>
    </source>
</reference>
<dbReference type="RefSeq" id="WP_087618408.1">
    <property type="nucleotide sequence ID" value="NZ_JAFBEY010000011.1"/>
</dbReference>
<evidence type="ECO:0000313" key="5">
    <source>
        <dbReference type="Proteomes" id="UP000196594"/>
    </source>
</evidence>
<dbReference type="Proteomes" id="UP000196594">
    <property type="component" value="Unassembled WGS sequence"/>
</dbReference>
<keyword evidence="5" id="KW-1185">Reference proteome</keyword>
<sequence>MKSIKTIAKEYALTTRTLRYYEELGILKPTRPHNGMRHYSKREEAKIKLIIRGKKYGFSMEEIKEMILLFDLDRTGIKQLERTIEYGQQKLREIDQKIQELYEIRQDIERTEAIFREKLILLLEDQS</sequence>
<gene>
    <name evidence="4" type="ORF">CBM15_17075</name>
</gene>
<proteinExistence type="predicted"/>
<feature type="domain" description="HTH merR-type" evidence="3">
    <location>
        <begin position="1"/>
        <end position="69"/>
    </location>
</feature>
<keyword evidence="1" id="KW-0238">DNA-binding</keyword>
<keyword evidence="2" id="KW-0175">Coiled coil</keyword>
<dbReference type="Pfam" id="PF13411">
    <property type="entry name" value="MerR_1"/>
    <property type="match status" value="1"/>
</dbReference>
<dbReference type="PROSITE" id="PS50937">
    <property type="entry name" value="HTH_MERR_2"/>
    <property type="match status" value="1"/>
</dbReference>
<dbReference type="SUPFAM" id="SSF46955">
    <property type="entry name" value="Putative DNA-binding domain"/>
    <property type="match status" value="1"/>
</dbReference>
<accession>A0ABX3ZDB9</accession>
<organism evidence="4 5">
    <name type="scientific">Solibacillus kalamii</name>
    <dbReference type="NCBI Taxonomy" id="1748298"/>
    <lineage>
        <taxon>Bacteria</taxon>
        <taxon>Bacillati</taxon>
        <taxon>Bacillota</taxon>
        <taxon>Bacilli</taxon>
        <taxon>Bacillales</taxon>
        <taxon>Caryophanaceae</taxon>
        <taxon>Solibacillus</taxon>
    </lineage>
</organism>
<comment type="caution">
    <text evidence="4">The sequence shown here is derived from an EMBL/GenBank/DDBJ whole genome shotgun (WGS) entry which is preliminary data.</text>
</comment>
<dbReference type="InterPro" id="IPR009061">
    <property type="entry name" value="DNA-bd_dom_put_sf"/>
</dbReference>
<dbReference type="InterPro" id="IPR047057">
    <property type="entry name" value="MerR_fam"/>
</dbReference>